<comment type="subcellular location">
    <subcellularLocation>
        <location evidence="4">Cytoplasm</location>
    </subcellularLocation>
</comment>
<proteinExistence type="inferred from homology"/>
<comment type="similarity">
    <text evidence="1 4 6">Belongs to the pyrroline-5-carboxylate reductase family.</text>
</comment>
<dbReference type="Gene3D" id="3.40.50.720">
    <property type="entry name" value="NAD(P)-binding Rossmann-like Domain"/>
    <property type="match status" value="1"/>
</dbReference>
<dbReference type="SUPFAM" id="SSF51735">
    <property type="entry name" value="NAD(P)-binding Rossmann-fold domains"/>
    <property type="match status" value="1"/>
</dbReference>
<comment type="catalytic activity">
    <reaction evidence="4 6">
        <text>L-proline + NADP(+) = (S)-1-pyrroline-5-carboxylate + NADPH + 2 H(+)</text>
        <dbReference type="Rhea" id="RHEA:14109"/>
        <dbReference type="ChEBI" id="CHEBI:15378"/>
        <dbReference type="ChEBI" id="CHEBI:17388"/>
        <dbReference type="ChEBI" id="CHEBI:57783"/>
        <dbReference type="ChEBI" id="CHEBI:58349"/>
        <dbReference type="ChEBI" id="CHEBI:60039"/>
        <dbReference type="EC" id="1.5.1.2"/>
    </reaction>
</comment>
<dbReference type="EC" id="1.5.1.2" evidence="4 5"/>
<keyword evidence="2 4" id="KW-0521">NADP</keyword>
<evidence type="ECO:0000256" key="4">
    <source>
        <dbReference type="HAMAP-Rule" id="MF_01925"/>
    </source>
</evidence>
<dbReference type="InterPro" id="IPR008927">
    <property type="entry name" value="6-PGluconate_DH-like_C_sf"/>
</dbReference>
<dbReference type="HAMAP" id="MF_01925">
    <property type="entry name" value="P5C_reductase"/>
    <property type="match status" value="1"/>
</dbReference>
<gene>
    <name evidence="4" type="primary">proC</name>
    <name evidence="9" type="ORF">NEPTK9_000346</name>
</gene>
<dbReference type="PANTHER" id="PTHR11645">
    <property type="entry name" value="PYRROLINE-5-CARBOXYLATE REDUCTASE"/>
    <property type="match status" value="1"/>
</dbReference>
<accession>A0ABS0AXI1</accession>
<dbReference type="InterPro" id="IPR028939">
    <property type="entry name" value="P5C_Rdtase_cat_N"/>
</dbReference>
<dbReference type="NCBIfam" id="TIGR00112">
    <property type="entry name" value="proC"/>
    <property type="match status" value="1"/>
</dbReference>
<dbReference type="InterPro" id="IPR053790">
    <property type="entry name" value="P5CR-like_CS"/>
</dbReference>
<keyword evidence="10" id="KW-1185">Reference proteome</keyword>
<dbReference type="Pfam" id="PF03807">
    <property type="entry name" value="F420_oxidored"/>
    <property type="match status" value="1"/>
</dbReference>
<evidence type="ECO:0000256" key="5">
    <source>
        <dbReference type="NCBIfam" id="TIGR00112"/>
    </source>
</evidence>
<comment type="caution">
    <text evidence="9">The sequence shown here is derived from an EMBL/GenBank/DDBJ whole genome shotgun (WGS) entry which is preliminary data.</text>
</comment>
<name>A0ABS0AXI1_9BACT</name>
<dbReference type="InterPro" id="IPR000304">
    <property type="entry name" value="Pyrroline-COOH_reductase"/>
</dbReference>
<evidence type="ECO:0000256" key="1">
    <source>
        <dbReference type="ARBA" id="ARBA00005525"/>
    </source>
</evidence>
<dbReference type="SUPFAM" id="SSF48179">
    <property type="entry name" value="6-phosphogluconate dehydrogenase C-terminal domain-like"/>
    <property type="match status" value="1"/>
</dbReference>
<evidence type="ECO:0000313" key="10">
    <source>
        <dbReference type="Proteomes" id="UP001194714"/>
    </source>
</evidence>
<evidence type="ECO:0000256" key="2">
    <source>
        <dbReference type="ARBA" id="ARBA00022857"/>
    </source>
</evidence>
<dbReference type="PIRSF" id="PIRSF000193">
    <property type="entry name" value="Pyrrol-5-carb_rd"/>
    <property type="match status" value="1"/>
</dbReference>
<evidence type="ECO:0000259" key="8">
    <source>
        <dbReference type="Pfam" id="PF14748"/>
    </source>
</evidence>
<dbReference type="GO" id="GO:0004735">
    <property type="term" value="F:pyrroline-5-carboxylate reductase activity"/>
    <property type="evidence" value="ECO:0007669"/>
    <property type="project" value="UniProtKB-EC"/>
</dbReference>
<evidence type="ECO:0000313" key="9">
    <source>
        <dbReference type="EMBL" id="MBF5058847.1"/>
    </source>
</evidence>
<keyword evidence="4 6" id="KW-0641">Proline biosynthesis</keyword>
<sequence length="263" mass="28687">MKVGVIGCGVMGNAMARRMAKKHEVALYSRSSVADLAQEIGAKACTSLKEVADHAEALVLAVKPHRLEEVAEELEPLMKQESLLLSVLGGISLANLKEHFSRGVLFRVMPNLPLLCGKGMIGVAEDPQVAKEDQEKVNQVLEGMGTTVWLKEELMNPFTALTGCNPAFIYLIIEAMVEAGISMGIKQELAEDYVLKTIEGAVALFRDQGDSLQSLRWKIASPGGSTIAGLQELEKERVRYALMRGIQRANEKSHESDLLKGEE</sequence>
<dbReference type="PROSITE" id="PS00521">
    <property type="entry name" value="P5CR"/>
    <property type="match status" value="1"/>
</dbReference>
<evidence type="ECO:0000256" key="6">
    <source>
        <dbReference type="RuleBase" id="RU003903"/>
    </source>
</evidence>
<keyword evidence="3 4" id="KW-0560">Oxidoreductase</keyword>
<organism evidence="9 10">
    <name type="scientific">Candidatus Neptunichlamydia vexilliferae</name>
    <dbReference type="NCBI Taxonomy" id="1651774"/>
    <lineage>
        <taxon>Bacteria</taxon>
        <taxon>Pseudomonadati</taxon>
        <taxon>Chlamydiota</taxon>
        <taxon>Chlamydiia</taxon>
        <taxon>Parachlamydiales</taxon>
        <taxon>Simkaniaceae</taxon>
        <taxon>Candidatus Neptunichlamydia</taxon>
    </lineage>
</organism>
<protein>
    <recommendedName>
        <fullName evidence="4 5">Pyrroline-5-carboxylate reductase</fullName>
        <shortName evidence="4">P5C reductase</shortName>
        <shortName evidence="4">P5CR</shortName>
        <ecNumber evidence="4 5">1.5.1.2</ecNumber>
    </recommendedName>
    <alternativeName>
        <fullName evidence="4">PCA reductase</fullName>
    </alternativeName>
</protein>
<comment type="pathway">
    <text evidence="4 6">Amino-acid biosynthesis; L-proline biosynthesis; L-proline from L-glutamate 5-semialdehyde: step 1/1.</text>
</comment>
<keyword evidence="4" id="KW-0963">Cytoplasm</keyword>
<dbReference type="Gene3D" id="1.10.3730.10">
    <property type="entry name" value="ProC C-terminal domain-like"/>
    <property type="match status" value="1"/>
</dbReference>
<feature type="domain" description="Pyrroline-5-carboxylate reductase dimerisation" evidence="8">
    <location>
        <begin position="152"/>
        <end position="255"/>
    </location>
</feature>
<dbReference type="Proteomes" id="UP001194714">
    <property type="component" value="Unassembled WGS sequence"/>
</dbReference>
<evidence type="ECO:0000256" key="3">
    <source>
        <dbReference type="ARBA" id="ARBA00023002"/>
    </source>
</evidence>
<dbReference type="EMBL" id="JAAEJV010000005">
    <property type="protein sequence ID" value="MBF5058847.1"/>
    <property type="molecule type" value="Genomic_DNA"/>
</dbReference>
<comment type="function">
    <text evidence="4">Catalyzes the reduction of 1-pyrroline-5-carboxylate (PCA) to L-proline.</text>
</comment>
<comment type="catalytic activity">
    <reaction evidence="4">
        <text>L-proline + NAD(+) = (S)-1-pyrroline-5-carboxylate + NADH + 2 H(+)</text>
        <dbReference type="Rhea" id="RHEA:14105"/>
        <dbReference type="ChEBI" id="CHEBI:15378"/>
        <dbReference type="ChEBI" id="CHEBI:17388"/>
        <dbReference type="ChEBI" id="CHEBI:57540"/>
        <dbReference type="ChEBI" id="CHEBI:57945"/>
        <dbReference type="ChEBI" id="CHEBI:60039"/>
        <dbReference type="EC" id="1.5.1.2"/>
    </reaction>
</comment>
<reference evidence="9 10" key="1">
    <citation type="submission" date="2020-01" db="EMBL/GenBank/DDBJ databases">
        <title>Draft genome sequence of Cand. Neptunochlamydia vexilliferae K9.</title>
        <authorList>
            <person name="Schulz F."/>
            <person name="Koestlbacher S."/>
            <person name="Wascher F."/>
            <person name="Pizzetti I."/>
            <person name="Horn M."/>
        </authorList>
    </citation>
    <scope>NUCLEOTIDE SEQUENCE [LARGE SCALE GENOMIC DNA]</scope>
    <source>
        <strain evidence="9 10">K9</strain>
    </source>
</reference>
<evidence type="ECO:0000259" key="7">
    <source>
        <dbReference type="Pfam" id="PF03807"/>
    </source>
</evidence>
<dbReference type="InterPro" id="IPR029036">
    <property type="entry name" value="P5CR_dimer"/>
</dbReference>
<dbReference type="PANTHER" id="PTHR11645:SF0">
    <property type="entry name" value="PYRROLINE-5-CARBOXYLATE REDUCTASE 3"/>
    <property type="match status" value="1"/>
</dbReference>
<dbReference type="InterPro" id="IPR036291">
    <property type="entry name" value="NAD(P)-bd_dom_sf"/>
</dbReference>
<keyword evidence="4 6" id="KW-0028">Amino-acid biosynthesis</keyword>
<feature type="domain" description="Pyrroline-5-carboxylate reductase catalytic N-terminal" evidence="7">
    <location>
        <begin position="2"/>
        <end position="88"/>
    </location>
</feature>
<dbReference type="Pfam" id="PF14748">
    <property type="entry name" value="P5CR_dimer"/>
    <property type="match status" value="1"/>
</dbReference>
<dbReference type="RefSeq" id="WP_194847138.1">
    <property type="nucleotide sequence ID" value="NZ_JAAEJV010000005.1"/>
</dbReference>